<dbReference type="RefSeq" id="WP_154528611.1">
    <property type="nucleotide sequence ID" value="NZ_JAXDZJ010000142.1"/>
</dbReference>
<gene>
    <name evidence="8" type="ORF">FYJ74_05625</name>
</gene>
<keyword evidence="1" id="KW-1003">Cell membrane</keyword>
<evidence type="ECO:0000256" key="6">
    <source>
        <dbReference type="SAM" id="Phobius"/>
    </source>
</evidence>
<evidence type="ECO:0000313" key="9">
    <source>
        <dbReference type="Proteomes" id="UP000473699"/>
    </source>
</evidence>
<evidence type="ECO:0000256" key="5">
    <source>
        <dbReference type="SAM" id="Coils"/>
    </source>
</evidence>
<evidence type="ECO:0000256" key="2">
    <source>
        <dbReference type="ARBA" id="ARBA00022692"/>
    </source>
</evidence>
<dbReference type="GO" id="GO:0005886">
    <property type="term" value="C:plasma membrane"/>
    <property type="evidence" value="ECO:0007669"/>
    <property type="project" value="InterPro"/>
</dbReference>
<feature type="transmembrane region" description="Helical" evidence="6">
    <location>
        <begin position="43"/>
        <end position="63"/>
    </location>
</feature>
<accession>A0A6L5YD86</accession>
<keyword evidence="9" id="KW-1185">Reference proteome</keyword>
<dbReference type="GeneID" id="90985527"/>
<dbReference type="InterPro" id="IPR010445">
    <property type="entry name" value="LapA_dom"/>
</dbReference>
<dbReference type="Pfam" id="PF06305">
    <property type="entry name" value="LapA_dom"/>
    <property type="match status" value="1"/>
</dbReference>
<dbReference type="AlphaFoldDB" id="A0A6L5YD86"/>
<reference evidence="8 9" key="1">
    <citation type="submission" date="2019-08" db="EMBL/GenBank/DDBJ databases">
        <title>In-depth cultivation of the pig gut microbiome towards novel bacterial diversity and tailored functional studies.</title>
        <authorList>
            <person name="Wylensek D."/>
            <person name="Hitch T.C.A."/>
            <person name="Clavel T."/>
        </authorList>
    </citation>
    <scope>NUCLEOTIDE SEQUENCE [LARGE SCALE GENOMIC DNA]</scope>
    <source>
        <strain evidence="8 9">SM-530-WT-4B</strain>
    </source>
</reference>
<evidence type="ECO:0000256" key="3">
    <source>
        <dbReference type="ARBA" id="ARBA00022989"/>
    </source>
</evidence>
<evidence type="ECO:0000256" key="4">
    <source>
        <dbReference type="ARBA" id="ARBA00023136"/>
    </source>
</evidence>
<feature type="domain" description="Lipopolysaccharide assembly protein A" evidence="7">
    <location>
        <begin position="21"/>
        <end position="86"/>
    </location>
</feature>
<keyword evidence="4 6" id="KW-0472">Membrane</keyword>
<dbReference type="Proteomes" id="UP000473699">
    <property type="component" value="Unassembled WGS sequence"/>
</dbReference>
<comment type="caution">
    <text evidence="8">The sequence shown here is derived from an EMBL/GenBank/DDBJ whole genome shotgun (WGS) entry which is preliminary data.</text>
</comment>
<dbReference type="EMBL" id="VUNH01000005">
    <property type="protein sequence ID" value="MST55512.1"/>
    <property type="molecule type" value="Genomic_DNA"/>
</dbReference>
<organism evidence="8 9">
    <name type="scientific">Pyramidobacter porci</name>
    <dbReference type="NCBI Taxonomy" id="2605789"/>
    <lineage>
        <taxon>Bacteria</taxon>
        <taxon>Thermotogati</taxon>
        <taxon>Synergistota</taxon>
        <taxon>Synergistia</taxon>
        <taxon>Synergistales</taxon>
        <taxon>Dethiosulfovibrionaceae</taxon>
        <taxon>Pyramidobacter</taxon>
    </lineage>
</organism>
<keyword evidence="2 6" id="KW-0812">Transmembrane</keyword>
<name>A0A6L5YD86_9BACT</name>
<evidence type="ECO:0000259" key="7">
    <source>
        <dbReference type="Pfam" id="PF06305"/>
    </source>
</evidence>
<protein>
    <submittedName>
        <fullName evidence="8">LapA family protein</fullName>
    </submittedName>
</protein>
<keyword evidence="5" id="KW-0175">Coiled coil</keyword>
<evidence type="ECO:0000256" key="1">
    <source>
        <dbReference type="ARBA" id="ARBA00022475"/>
    </source>
</evidence>
<keyword evidence="3 6" id="KW-1133">Transmembrane helix</keyword>
<feature type="coiled-coil region" evidence="5">
    <location>
        <begin position="66"/>
        <end position="93"/>
    </location>
</feature>
<proteinExistence type="predicted"/>
<sequence length="113" mass="12788">MRSYGLGLGFVAVWAATYAVQNQDILAVRFLAWDFALPQGLWEIFLFFFGIVVMWLISLAASWEGRFRSRREIERARRRIAALEKERGALLAAMKAAGASQEEITFIENGTSL</sequence>
<evidence type="ECO:0000313" key="8">
    <source>
        <dbReference type="EMBL" id="MST55512.1"/>
    </source>
</evidence>